<evidence type="ECO:0000313" key="2">
    <source>
        <dbReference type="EMBL" id="GBP94067.1"/>
    </source>
</evidence>
<evidence type="ECO:0000259" key="1">
    <source>
        <dbReference type="Pfam" id="PF00078"/>
    </source>
</evidence>
<dbReference type="Proteomes" id="UP000299102">
    <property type="component" value="Unassembled WGS sequence"/>
</dbReference>
<evidence type="ECO:0000313" key="3">
    <source>
        <dbReference type="Proteomes" id="UP000299102"/>
    </source>
</evidence>
<accession>A0A4C2A595</accession>
<dbReference type="OrthoDB" id="407509at2759"/>
<dbReference type="CDD" id="cd01650">
    <property type="entry name" value="RT_nLTR_like"/>
    <property type="match status" value="1"/>
</dbReference>
<dbReference type="PANTHER" id="PTHR19446">
    <property type="entry name" value="REVERSE TRANSCRIPTASES"/>
    <property type="match status" value="1"/>
</dbReference>
<dbReference type="SUPFAM" id="SSF56672">
    <property type="entry name" value="DNA/RNA polymerases"/>
    <property type="match status" value="1"/>
</dbReference>
<dbReference type="InterPro" id="IPR000477">
    <property type="entry name" value="RT_dom"/>
</dbReference>
<keyword evidence="3" id="KW-1185">Reference proteome</keyword>
<keyword evidence="2" id="KW-0808">Transferase</keyword>
<sequence>MEGSRGNRLPELMVATAASVDLNDEITHAQLVRAKLIEERKKGNVAYLKYDKLIVKDNKSSQEKRRRRELSTSPYIHNNQPKKQQVVSSIKSNRPSAFALNILTLKNEENLVELIYALEDIKWDIVGLSEVRRMGENIISYPDYMFYHIGETPDLYGVGFIVKKHITKYVEGFVATSYYKKLYENKKTKEEIDLANTISIPSILEAEVEKAIDTQSIDKTPGLDGINNEILKQGKEILIPVLTDMYNDVRDTEIIPQQWTKSNIILLYKKGDKHEIGNYRRICLMSNVYKVFAKIILKRIERTLDEQQPIEQAGFRKNYSVIDYIHTVRQIIEKYNEYQFTYYITFINHCKAFDSLLHKNLWETLVEQGVEYKYIRLIRNVYNHSTARIQLERKAYHLKWGKELDKETRYL</sequence>
<name>A0A4C2A595_EUMVA</name>
<dbReference type="GO" id="GO:0003964">
    <property type="term" value="F:RNA-directed DNA polymerase activity"/>
    <property type="evidence" value="ECO:0007669"/>
    <property type="project" value="UniProtKB-KW"/>
</dbReference>
<gene>
    <name evidence="2" type="ORF">EVAR_57411_1</name>
</gene>
<dbReference type="AlphaFoldDB" id="A0A4C2A595"/>
<dbReference type="InterPro" id="IPR043502">
    <property type="entry name" value="DNA/RNA_pol_sf"/>
</dbReference>
<dbReference type="Pfam" id="PF00078">
    <property type="entry name" value="RVT_1"/>
    <property type="match status" value="1"/>
</dbReference>
<organism evidence="2 3">
    <name type="scientific">Eumeta variegata</name>
    <name type="common">Bagworm moth</name>
    <name type="synonym">Eumeta japonica</name>
    <dbReference type="NCBI Taxonomy" id="151549"/>
    <lineage>
        <taxon>Eukaryota</taxon>
        <taxon>Metazoa</taxon>
        <taxon>Ecdysozoa</taxon>
        <taxon>Arthropoda</taxon>
        <taxon>Hexapoda</taxon>
        <taxon>Insecta</taxon>
        <taxon>Pterygota</taxon>
        <taxon>Neoptera</taxon>
        <taxon>Endopterygota</taxon>
        <taxon>Lepidoptera</taxon>
        <taxon>Glossata</taxon>
        <taxon>Ditrysia</taxon>
        <taxon>Tineoidea</taxon>
        <taxon>Psychidae</taxon>
        <taxon>Oiketicinae</taxon>
        <taxon>Eumeta</taxon>
    </lineage>
</organism>
<feature type="domain" description="Reverse transcriptase" evidence="1">
    <location>
        <begin position="272"/>
        <end position="388"/>
    </location>
</feature>
<keyword evidence="2" id="KW-0548">Nucleotidyltransferase</keyword>
<reference evidence="2 3" key="1">
    <citation type="journal article" date="2019" name="Commun. Biol.">
        <title>The bagworm genome reveals a unique fibroin gene that provides high tensile strength.</title>
        <authorList>
            <person name="Kono N."/>
            <person name="Nakamura H."/>
            <person name="Ohtoshi R."/>
            <person name="Tomita M."/>
            <person name="Numata K."/>
            <person name="Arakawa K."/>
        </authorList>
    </citation>
    <scope>NUCLEOTIDE SEQUENCE [LARGE SCALE GENOMIC DNA]</scope>
</reference>
<proteinExistence type="predicted"/>
<comment type="caution">
    <text evidence="2">The sequence shown here is derived from an EMBL/GenBank/DDBJ whole genome shotgun (WGS) entry which is preliminary data.</text>
</comment>
<keyword evidence="2" id="KW-0695">RNA-directed DNA polymerase</keyword>
<protein>
    <submittedName>
        <fullName evidence="2">LINE-1 reverse transcriptase homolog</fullName>
    </submittedName>
</protein>
<dbReference type="EMBL" id="BGZK01002456">
    <property type="protein sequence ID" value="GBP94067.1"/>
    <property type="molecule type" value="Genomic_DNA"/>
</dbReference>